<feature type="region of interest" description="Disordered" evidence="2">
    <location>
        <begin position="297"/>
        <end position="340"/>
    </location>
</feature>
<sequence length="655" mass="74841">MSGIVPQNISQLSEDGEDAHESFPPDYFGEEDEENLYDSEFGSDAHNRSSYSADYDTKNCRNNDKLTTISEERSVLSELLTENPFPDDLRILSRNSKNNTGSVKSIHLTKNSNRNPSLTNVSKENIRPVYKTNPFDINATPQHHEDFSNISFKPANQVIHRFAEDEHRVAYENFLHPDQINDNMMKKQYSWEPSIMNSPPIINPFMDNSKLVTSKLEVNKNTVNNSLDRKEKSKLSTLNNSNEYRIENQPLDTNQKIQIKKPNDKFFGKAMNTSLNTSGTKLPVNRPNKLEKNLQLPDIEENKENKLPASQIDFNGSEMPASKARVTSSPNDNSRENPRQDLSLMCRSISLIQDSKIYDSPKTRPLLSRFDKDSRFGQWVQNATKQTSDTLSSSAIDRALDVPGYNTIMSNNTDLQYKLAERMLLKSSRTKRSQEVYDPKLTSINNLKNKLERQLNRSNRKKSQLECYRHKEDTSARQKFGNSKQITNVEYTARSIRSKAHGSPSGVLANLHKHLTPSRSPRAIANPKTIHGGAHYMTPHKNSETKFSNEHVHVHSNLTQPHESSNVKKSLSMQTSFQKPKPKIFFVQDSDKEGEIEQFKIPYIAIKADLKTHVYLKKNVFGIDVPIMKLLEKIIVEKPEDQIGFIKEYASKLNI</sequence>
<proteinExistence type="predicted"/>
<feature type="compositionally biased region" description="Polar residues" evidence="2">
    <location>
        <begin position="93"/>
        <end position="120"/>
    </location>
</feature>
<protein>
    <submittedName>
        <fullName evidence="4">Uncharacterized protein</fullName>
    </submittedName>
</protein>
<feature type="region of interest" description="Disordered" evidence="2">
    <location>
        <begin position="272"/>
        <end position="291"/>
    </location>
</feature>
<keyword evidence="1" id="KW-0175">Coiled coil</keyword>
<dbReference type="WBParaSite" id="ACRNAN_scaffold45.g27356.t1">
    <property type="protein sequence ID" value="ACRNAN_scaffold45.g27356.t1"/>
    <property type="gene ID" value="ACRNAN_scaffold45.g27356"/>
</dbReference>
<feature type="region of interest" description="Disordered" evidence="2">
    <location>
        <begin position="1"/>
        <end position="53"/>
    </location>
</feature>
<name>A0A914DZB5_9BILA</name>
<feature type="coiled-coil region" evidence="1">
    <location>
        <begin position="441"/>
        <end position="468"/>
    </location>
</feature>
<dbReference type="AlphaFoldDB" id="A0A914DZB5"/>
<feature type="region of interest" description="Disordered" evidence="2">
    <location>
        <begin position="91"/>
        <end position="120"/>
    </location>
</feature>
<evidence type="ECO:0000256" key="2">
    <source>
        <dbReference type="SAM" id="MobiDB-lite"/>
    </source>
</evidence>
<evidence type="ECO:0000256" key="1">
    <source>
        <dbReference type="SAM" id="Coils"/>
    </source>
</evidence>
<evidence type="ECO:0000313" key="3">
    <source>
        <dbReference type="Proteomes" id="UP000887540"/>
    </source>
</evidence>
<dbReference type="Proteomes" id="UP000887540">
    <property type="component" value="Unplaced"/>
</dbReference>
<feature type="compositionally biased region" description="Acidic residues" evidence="2">
    <location>
        <begin position="28"/>
        <end position="37"/>
    </location>
</feature>
<reference evidence="4" key="1">
    <citation type="submission" date="2022-11" db="UniProtKB">
        <authorList>
            <consortium name="WormBaseParasite"/>
        </authorList>
    </citation>
    <scope>IDENTIFICATION</scope>
</reference>
<organism evidence="3 4">
    <name type="scientific">Acrobeloides nanus</name>
    <dbReference type="NCBI Taxonomy" id="290746"/>
    <lineage>
        <taxon>Eukaryota</taxon>
        <taxon>Metazoa</taxon>
        <taxon>Ecdysozoa</taxon>
        <taxon>Nematoda</taxon>
        <taxon>Chromadorea</taxon>
        <taxon>Rhabditida</taxon>
        <taxon>Tylenchina</taxon>
        <taxon>Cephalobomorpha</taxon>
        <taxon>Cephaloboidea</taxon>
        <taxon>Cephalobidae</taxon>
        <taxon>Acrobeloides</taxon>
    </lineage>
</organism>
<keyword evidence="3" id="KW-1185">Reference proteome</keyword>
<accession>A0A914DZB5</accession>
<evidence type="ECO:0000313" key="4">
    <source>
        <dbReference type="WBParaSite" id="ACRNAN_scaffold45.g27356.t1"/>
    </source>
</evidence>
<feature type="compositionally biased region" description="Polar residues" evidence="2">
    <location>
        <begin position="1"/>
        <end position="13"/>
    </location>
</feature>